<dbReference type="Pfam" id="PF00464">
    <property type="entry name" value="SHMT"/>
    <property type="match status" value="1"/>
</dbReference>
<evidence type="ECO:0000259" key="3">
    <source>
        <dbReference type="Pfam" id="PF00464"/>
    </source>
</evidence>
<sequence length="415" mass="45967">MYLLKKYHGERFSQINKAIEQLSDHINGRINLIGSSTLPFKEVCDIQSLPATSCRVEGHLDSRLFPDTQSIDTAEQVICEKLRELLNLNNECGISSHPHSATQANQIVYHSLLSEGDKVLSLSILDGGHISHRYSLPKGVTVIDFPVDNGKINYKKVRSLIAREKPKLITAGSTSYPLEINFKKLKDASGDFDTLIHADLAHTAPFVMAGIHESVSNCADFITLDTSKNLRGPKGGVIVFNSKYKKNIEKTIFPKLQSSPNQTAILAKAMCFSLWDKNSIYTYASKLIKNAKLLSQKLNELGFNTIWDSPEAHIILIDLSNFQLTGVDFEIACTDAGILVNRNQVPGDENPHWVASGVRIGVSTITILDYDKEDISSLAQALYSIASKKNTHKEIVFKLISKYYSGISKLNISSV</sequence>
<dbReference type="RefSeq" id="WP_065788824.1">
    <property type="nucleotide sequence ID" value="NZ_MAUJ01000001.1"/>
</dbReference>
<dbReference type="Proteomes" id="UP000093366">
    <property type="component" value="Unassembled WGS sequence"/>
</dbReference>
<comment type="caution">
    <text evidence="4">The sequence shown here is derived from an EMBL/GenBank/DDBJ whole genome shotgun (WGS) entry which is preliminary data.</text>
</comment>
<dbReference type="InterPro" id="IPR015421">
    <property type="entry name" value="PyrdxlP-dep_Trfase_major"/>
</dbReference>
<dbReference type="GO" id="GO:0004372">
    <property type="term" value="F:glycine hydroxymethyltransferase activity"/>
    <property type="evidence" value="ECO:0007669"/>
    <property type="project" value="TreeGrafter"/>
</dbReference>
<dbReference type="SUPFAM" id="SSF53383">
    <property type="entry name" value="PLP-dependent transferases"/>
    <property type="match status" value="1"/>
</dbReference>
<organism evidence="4 5">
    <name type="scientific">Pseudoalteromonas luteoviolacea</name>
    <dbReference type="NCBI Taxonomy" id="43657"/>
    <lineage>
        <taxon>Bacteria</taxon>
        <taxon>Pseudomonadati</taxon>
        <taxon>Pseudomonadota</taxon>
        <taxon>Gammaproteobacteria</taxon>
        <taxon>Alteromonadales</taxon>
        <taxon>Pseudoalteromonadaceae</taxon>
        <taxon>Pseudoalteromonas</taxon>
    </lineage>
</organism>
<proteinExistence type="predicted"/>
<reference evidence="5" key="1">
    <citation type="submission" date="2016-07" db="EMBL/GenBank/DDBJ databases">
        <authorList>
            <person name="Florea S."/>
            <person name="Webb J.S."/>
            <person name="Jaromczyk J."/>
            <person name="Schardl C.L."/>
        </authorList>
    </citation>
    <scope>NUCLEOTIDE SEQUENCE [LARGE SCALE GENOMIC DNA]</scope>
    <source>
        <strain evidence="5">IPB1</strain>
    </source>
</reference>
<evidence type="ECO:0000256" key="1">
    <source>
        <dbReference type="ARBA" id="ARBA00001933"/>
    </source>
</evidence>
<dbReference type="InterPro" id="IPR049943">
    <property type="entry name" value="Ser_HO-MeTrfase-like"/>
</dbReference>
<feature type="domain" description="Serine hydroxymethyltransferase-like" evidence="3">
    <location>
        <begin position="14"/>
        <end position="380"/>
    </location>
</feature>
<evidence type="ECO:0000256" key="2">
    <source>
        <dbReference type="ARBA" id="ARBA00022898"/>
    </source>
</evidence>
<comment type="cofactor">
    <cofactor evidence="1">
        <name>pyridoxal 5'-phosphate</name>
        <dbReference type="ChEBI" id="CHEBI:597326"/>
    </cofactor>
</comment>
<evidence type="ECO:0000313" key="4">
    <source>
        <dbReference type="EMBL" id="OCQ22820.1"/>
    </source>
</evidence>
<dbReference type="EMBL" id="MAUJ01000001">
    <property type="protein sequence ID" value="OCQ22820.1"/>
    <property type="molecule type" value="Genomic_DNA"/>
</dbReference>
<dbReference type="PANTHER" id="PTHR11680:SF35">
    <property type="entry name" value="SERINE HYDROXYMETHYLTRANSFERASE 1"/>
    <property type="match status" value="1"/>
</dbReference>
<keyword evidence="2" id="KW-0663">Pyridoxal phosphate</keyword>
<dbReference type="PANTHER" id="PTHR11680">
    <property type="entry name" value="SERINE HYDROXYMETHYLTRANSFERASE"/>
    <property type="match status" value="1"/>
</dbReference>
<dbReference type="GO" id="GO:0030170">
    <property type="term" value="F:pyridoxal phosphate binding"/>
    <property type="evidence" value="ECO:0007669"/>
    <property type="project" value="TreeGrafter"/>
</dbReference>
<accession>A0A1C0TU30</accession>
<dbReference type="OrthoDB" id="9019276at2"/>
<evidence type="ECO:0000313" key="5">
    <source>
        <dbReference type="Proteomes" id="UP000093366"/>
    </source>
</evidence>
<dbReference type="InterPro" id="IPR015424">
    <property type="entry name" value="PyrdxlP-dep_Trfase"/>
</dbReference>
<dbReference type="Gene3D" id="3.40.640.10">
    <property type="entry name" value="Type I PLP-dependent aspartate aminotransferase-like (Major domain)"/>
    <property type="match status" value="1"/>
</dbReference>
<dbReference type="InterPro" id="IPR015422">
    <property type="entry name" value="PyrdxlP-dep_Trfase_small"/>
</dbReference>
<dbReference type="GO" id="GO:0005829">
    <property type="term" value="C:cytosol"/>
    <property type="evidence" value="ECO:0007669"/>
    <property type="project" value="TreeGrafter"/>
</dbReference>
<protein>
    <recommendedName>
        <fullName evidence="3">Serine hydroxymethyltransferase-like domain-containing protein</fullName>
    </recommendedName>
</protein>
<name>A0A1C0TU30_9GAMM</name>
<dbReference type="GO" id="GO:0019264">
    <property type="term" value="P:glycine biosynthetic process from serine"/>
    <property type="evidence" value="ECO:0007669"/>
    <property type="project" value="TreeGrafter"/>
</dbReference>
<dbReference type="Gene3D" id="3.90.1150.10">
    <property type="entry name" value="Aspartate Aminotransferase, domain 1"/>
    <property type="match status" value="1"/>
</dbReference>
<dbReference type="InterPro" id="IPR039429">
    <property type="entry name" value="SHMT-like_dom"/>
</dbReference>
<gene>
    <name evidence="4" type="ORF">A7985_02360</name>
</gene>
<dbReference type="AlphaFoldDB" id="A0A1C0TU30"/>
<dbReference type="GO" id="GO:0046653">
    <property type="term" value="P:tetrahydrofolate metabolic process"/>
    <property type="evidence" value="ECO:0007669"/>
    <property type="project" value="TreeGrafter"/>
</dbReference>